<dbReference type="InterPro" id="IPR006630">
    <property type="entry name" value="La_HTH"/>
</dbReference>
<evidence type="ECO:0000256" key="1">
    <source>
        <dbReference type="ARBA" id="ARBA00022553"/>
    </source>
</evidence>
<name>A0AAN8M1G9_9TELE</name>
<dbReference type="GO" id="GO:0010494">
    <property type="term" value="C:cytoplasmic stress granule"/>
    <property type="evidence" value="ECO:0007669"/>
    <property type="project" value="TreeGrafter"/>
</dbReference>
<comment type="caution">
    <text evidence="6">The sequence shown here is derived from an EMBL/GenBank/DDBJ whole genome shotgun (WGS) entry which is preliminary data.</text>
</comment>
<evidence type="ECO:0000256" key="4">
    <source>
        <dbReference type="SAM" id="MobiDB-lite"/>
    </source>
</evidence>
<dbReference type="InterPro" id="IPR036388">
    <property type="entry name" value="WH-like_DNA-bd_sf"/>
</dbReference>
<feature type="compositionally biased region" description="Basic and acidic residues" evidence="4">
    <location>
        <begin position="694"/>
        <end position="705"/>
    </location>
</feature>
<dbReference type="SUPFAM" id="SSF46785">
    <property type="entry name" value="Winged helix' DNA-binding domain"/>
    <property type="match status" value="1"/>
</dbReference>
<dbReference type="PROSITE" id="PS50961">
    <property type="entry name" value="HTH_LA"/>
    <property type="match status" value="1"/>
</dbReference>
<feature type="region of interest" description="Disordered" evidence="4">
    <location>
        <begin position="578"/>
        <end position="819"/>
    </location>
</feature>
<feature type="compositionally biased region" description="Pro residues" evidence="4">
    <location>
        <begin position="709"/>
        <end position="721"/>
    </location>
</feature>
<keyword evidence="2 3" id="KW-0694">RNA-binding</keyword>
<feature type="region of interest" description="Disordered" evidence="4">
    <location>
        <begin position="497"/>
        <end position="519"/>
    </location>
</feature>
<feature type="compositionally biased region" description="Pro residues" evidence="4">
    <location>
        <begin position="646"/>
        <end position="659"/>
    </location>
</feature>
<keyword evidence="1" id="KW-0597">Phosphoprotein</keyword>
<dbReference type="InterPro" id="IPR045180">
    <property type="entry name" value="La_dom_prot"/>
</dbReference>
<feature type="compositionally biased region" description="Basic residues" evidence="4">
    <location>
        <begin position="507"/>
        <end position="518"/>
    </location>
</feature>
<sequence length="819" mass="88686">MSLEQCPEQQQKEVNPGSDEREQGGIISKNDKDQGGMVTTKGVGLNPNAKVWQEISTPQSQVPEEGTEGPYLLQTTPASADVTEGYSEVPPAGGKGYGTGYSDPSLDSSAPAPTEGVVNGMDPPELGYPLYDSVTGSAVEGEAVKEKQPLAEVSMRESLKKQLEFCFSRENLSKDLYLMSQMDSDQFVPIWTIASMEGIKVLTTDMDLILEVLRASPMVQVDESGEKVRPNHKRCIIILREVPETTPVEEVEALFKNENCPKVISVEFAANNNWYITFQSDTDAQQAHRYLREEVKTFQGKPIMARIKAINTFFAKNGYRSVPDSSVYSQQGQSQSQYSSTHLYMQQVFSPQQQYPLYPLVPPTWNPSPAPYFETPLAPFPNSGFVNSFSTPGNYKTGTSPLGLGRLPFNSNRVPLYSRKNVINAFRNHVKSQPRPCDEALPPSVTPVPPLVDGLSGPSSPQPPRMAGAPLVCTPEHGPALTSYALRDTLPLPAEEMSNGDLGIAGRGRRGSYRGMRRRREDERITRPIPQSGVKVPQPKFDLATSNFPPLPGNAVSAQGEEPVLETRMSDVVRGLKGVTSDKPEVSKESVAPPVSAQEETVSAPSPVMPALKPPTPLVVEPPGRSVAHPVKKVEKPEPHVQREPAPTPTPPSSLPTPSQPAAATKPTPTPTSSQSISMTTPVPAAPTTTPAPEPRKLSYAEMCKRPATLPPAPSTCPNPPTTSASQPLRELLVNKADEPASSSSNGDMPEKPERSGEGRPPRDPLGSYRGGNGPARSGGMGLKYRDQQRGASMSRRISPHGWARRSGKEQNIPPRSPK</sequence>
<dbReference type="Proteomes" id="UP001356427">
    <property type="component" value="Unassembled WGS sequence"/>
</dbReference>
<dbReference type="SMART" id="SM00715">
    <property type="entry name" value="LA"/>
    <property type="match status" value="1"/>
</dbReference>
<dbReference type="AlphaFoldDB" id="A0AAN8M1G9"/>
<dbReference type="PANTHER" id="PTHR22792">
    <property type="entry name" value="LUPUS LA PROTEIN-RELATED"/>
    <property type="match status" value="1"/>
</dbReference>
<evidence type="ECO:0000256" key="3">
    <source>
        <dbReference type="PROSITE-ProRule" id="PRU00332"/>
    </source>
</evidence>
<dbReference type="CDD" id="cd08035">
    <property type="entry name" value="LARP_4"/>
    <property type="match status" value="1"/>
</dbReference>
<proteinExistence type="predicted"/>
<gene>
    <name evidence="6" type="ORF">J4Q44_G00105030</name>
</gene>
<dbReference type="Pfam" id="PF05383">
    <property type="entry name" value="La"/>
    <property type="match status" value="1"/>
</dbReference>
<dbReference type="Gene3D" id="1.10.10.10">
    <property type="entry name" value="Winged helix-like DNA-binding domain superfamily/Winged helix DNA-binding domain"/>
    <property type="match status" value="1"/>
</dbReference>
<feature type="compositionally biased region" description="Low complexity" evidence="4">
    <location>
        <begin position="660"/>
        <end position="691"/>
    </location>
</feature>
<dbReference type="PANTHER" id="PTHR22792:SF48">
    <property type="entry name" value="LA-RELATED PROTEIN 4"/>
    <property type="match status" value="1"/>
</dbReference>
<dbReference type="InterPro" id="IPR036390">
    <property type="entry name" value="WH_DNA-bd_sf"/>
</dbReference>
<dbReference type="GO" id="GO:0003730">
    <property type="term" value="F:mRNA 3'-UTR binding"/>
    <property type="evidence" value="ECO:0007669"/>
    <property type="project" value="TreeGrafter"/>
</dbReference>
<evidence type="ECO:0000256" key="2">
    <source>
        <dbReference type="ARBA" id="ARBA00022884"/>
    </source>
</evidence>
<accession>A0AAN8M1G9</accession>
<dbReference type="InterPro" id="IPR058699">
    <property type="entry name" value="RRM_LARP4/4B"/>
</dbReference>
<feature type="domain" description="HTH La-type RNA-binding" evidence="5">
    <location>
        <begin position="149"/>
        <end position="238"/>
    </location>
</feature>
<dbReference type="GO" id="GO:0005829">
    <property type="term" value="C:cytosol"/>
    <property type="evidence" value="ECO:0007669"/>
    <property type="project" value="TreeGrafter"/>
</dbReference>
<protein>
    <recommendedName>
        <fullName evidence="5">HTH La-type RNA-binding domain-containing protein</fullName>
    </recommendedName>
</protein>
<feature type="compositionally biased region" description="Gly residues" evidence="4">
    <location>
        <begin position="769"/>
        <end position="782"/>
    </location>
</feature>
<dbReference type="EMBL" id="JAGTTL010000008">
    <property type="protein sequence ID" value="KAK6319292.1"/>
    <property type="molecule type" value="Genomic_DNA"/>
</dbReference>
<evidence type="ECO:0000259" key="5">
    <source>
        <dbReference type="PROSITE" id="PS50961"/>
    </source>
</evidence>
<evidence type="ECO:0000313" key="6">
    <source>
        <dbReference type="EMBL" id="KAK6319292.1"/>
    </source>
</evidence>
<keyword evidence="7" id="KW-1185">Reference proteome</keyword>
<dbReference type="GO" id="GO:0045727">
    <property type="term" value="P:positive regulation of translation"/>
    <property type="evidence" value="ECO:0007669"/>
    <property type="project" value="TreeGrafter"/>
</dbReference>
<feature type="compositionally biased region" description="Basic and acidic residues" evidence="4">
    <location>
        <begin position="18"/>
        <end position="34"/>
    </location>
</feature>
<reference evidence="6 7" key="1">
    <citation type="submission" date="2021-04" db="EMBL/GenBank/DDBJ databases">
        <authorList>
            <person name="De Guttry C."/>
            <person name="Zahm M."/>
            <person name="Klopp C."/>
            <person name="Cabau C."/>
            <person name="Louis A."/>
            <person name="Berthelot C."/>
            <person name="Parey E."/>
            <person name="Roest Crollius H."/>
            <person name="Montfort J."/>
            <person name="Robinson-Rechavi M."/>
            <person name="Bucao C."/>
            <person name="Bouchez O."/>
            <person name="Gislard M."/>
            <person name="Lluch J."/>
            <person name="Milhes M."/>
            <person name="Lampietro C."/>
            <person name="Lopez Roques C."/>
            <person name="Donnadieu C."/>
            <person name="Braasch I."/>
            <person name="Desvignes T."/>
            <person name="Postlethwait J."/>
            <person name="Bobe J."/>
            <person name="Wedekind C."/>
            <person name="Guiguen Y."/>
        </authorList>
    </citation>
    <scope>NUCLEOTIDE SEQUENCE [LARGE SCALE GENOMIC DNA]</scope>
    <source>
        <strain evidence="6">Cs_M1</strain>
        <tissue evidence="6">Blood</tissue>
    </source>
</reference>
<evidence type="ECO:0000313" key="7">
    <source>
        <dbReference type="Proteomes" id="UP001356427"/>
    </source>
</evidence>
<dbReference type="Pfam" id="PF26088">
    <property type="entry name" value="RRM_LARP4"/>
    <property type="match status" value="1"/>
</dbReference>
<feature type="compositionally biased region" description="Basic and acidic residues" evidence="4">
    <location>
        <begin position="632"/>
        <end position="643"/>
    </location>
</feature>
<feature type="region of interest" description="Disordered" evidence="4">
    <location>
        <begin position="1"/>
        <end position="45"/>
    </location>
</feature>
<organism evidence="6 7">
    <name type="scientific">Coregonus suidteri</name>
    <dbReference type="NCBI Taxonomy" id="861788"/>
    <lineage>
        <taxon>Eukaryota</taxon>
        <taxon>Metazoa</taxon>
        <taxon>Chordata</taxon>
        <taxon>Craniata</taxon>
        <taxon>Vertebrata</taxon>
        <taxon>Euteleostomi</taxon>
        <taxon>Actinopterygii</taxon>
        <taxon>Neopterygii</taxon>
        <taxon>Teleostei</taxon>
        <taxon>Protacanthopterygii</taxon>
        <taxon>Salmoniformes</taxon>
        <taxon>Salmonidae</taxon>
        <taxon>Coregoninae</taxon>
        <taxon>Coregonus</taxon>
    </lineage>
</organism>
<feature type="compositionally biased region" description="Basic and acidic residues" evidence="4">
    <location>
        <begin position="749"/>
        <end position="763"/>
    </location>
</feature>